<reference evidence="2 3" key="1">
    <citation type="submission" date="2016-04" db="EMBL/GenBank/DDBJ databases">
        <title>Complete genome sequence of Dokdonella koreensis DS-123T.</title>
        <authorList>
            <person name="Kim J.F."/>
            <person name="Lee H."/>
            <person name="Kwak M.-J."/>
        </authorList>
    </citation>
    <scope>NUCLEOTIDE SEQUENCE [LARGE SCALE GENOMIC DNA]</scope>
    <source>
        <strain evidence="2 3">DS-123</strain>
    </source>
</reference>
<feature type="transmembrane region" description="Helical" evidence="1">
    <location>
        <begin position="48"/>
        <end position="68"/>
    </location>
</feature>
<dbReference type="RefSeq" id="WP_067643047.1">
    <property type="nucleotide sequence ID" value="NZ_CP015249.1"/>
</dbReference>
<dbReference type="Proteomes" id="UP000076830">
    <property type="component" value="Chromosome"/>
</dbReference>
<evidence type="ECO:0000313" key="3">
    <source>
        <dbReference type="Proteomes" id="UP000076830"/>
    </source>
</evidence>
<protein>
    <submittedName>
        <fullName evidence="2">Uncharacterized protein</fullName>
    </submittedName>
</protein>
<name>A0A161HIQ9_9GAMM</name>
<dbReference type="EMBL" id="CP015249">
    <property type="protein sequence ID" value="ANB16310.1"/>
    <property type="molecule type" value="Genomic_DNA"/>
</dbReference>
<gene>
    <name evidence="2" type="ORF">I596_273</name>
</gene>
<proteinExistence type="predicted"/>
<dbReference type="AlphaFoldDB" id="A0A161HIQ9"/>
<keyword evidence="1" id="KW-1133">Transmembrane helix</keyword>
<keyword evidence="1" id="KW-0812">Transmembrane</keyword>
<keyword evidence="3" id="KW-1185">Reference proteome</keyword>
<evidence type="ECO:0000313" key="2">
    <source>
        <dbReference type="EMBL" id="ANB16310.1"/>
    </source>
</evidence>
<sequence length="69" mass="7180">MALSCRYCHRRPATRHRLLALLAWPLAGFGGSPAGFRACRDCGAGLLALTLIAYAALAAALLVLAVIAT</sequence>
<keyword evidence="1" id="KW-0472">Membrane</keyword>
<organism evidence="2 3">
    <name type="scientific">Dokdonella koreensis DS-123</name>
    <dbReference type="NCBI Taxonomy" id="1300342"/>
    <lineage>
        <taxon>Bacteria</taxon>
        <taxon>Pseudomonadati</taxon>
        <taxon>Pseudomonadota</taxon>
        <taxon>Gammaproteobacteria</taxon>
        <taxon>Lysobacterales</taxon>
        <taxon>Rhodanobacteraceae</taxon>
        <taxon>Dokdonella</taxon>
    </lineage>
</organism>
<dbReference type="KEGG" id="dko:I596_273"/>
<accession>A0A161HIQ9</accession>
<evidence type="ECO:0000256" key="1">
    <source>
        <dbReference type="SAM" id="Phobius"/>
    </source>
</evidence>